<gene>
    <name evidence="1" type="ORF">ETD96_34655</name>
</gene>
<name>A0A5S4GAT2_9ACTN</name>
<reference evidence="1 2" key="1">
    <citation type="submission" date="2019-05" db="EMBL/GenBank/DDBJ databases">
        <title>Draft genome sequence of Actinomadura geliboluensis A8036.</title>
        <authorList>
            <person name="Saricaoglu S."/>
            <person name="Isik K."/>
        </authorList>
    </citation>
    <scope>NUCLEOTIDE SEQUENCE [LARGE SCALE GENOMIC DNA]</scope>
    <source>
        <strain evidence="1 2">A8036</strain>
    </source>
</reference>
<keyword evidence="2" id="KW-1185">Reference proteome</keyword>
<dbReference type="Gene3D" id="3.40.50.1400">
    <property type="match status" value="1"/>
</dbReference>
<feature type="non-terminal residue" evidence="1">
    <location>
        <position position="39"/>
    </location>
</feature>
<evidence type="ECO:0000313" key="2">
    <source>
        <dbReference type="Proteomes" id="UP000305238"/>
    </source>
</evidence>
<dbReference type="Proteomes" id="UP000305238">
    <property type="component" value="Unassembled WGS sequence"/>
</dbReference>
<dbReference type="SUPFAM" id="SSF53800">
    <property type="entry name" value="Chelatase"/>
    <property type="match status" value="1"/>
</dbReference>
<protein>
    <submittedName>
        <fullName evidence="1">Sirohydrochlorin chelatase</fullName>
    </submittedName>
</protein>
<evidence type="ECO:0000313" key="1">
    <source>
        <dbReference type="EMBL" id="TMR29949.1"/>
    </source>
</evidence>
<proteinExistence type="predicted"/>
<organism evidence="1 2">
    <name type="scientific">Actinomadura geliboluensis</name>
    <dbReference type="NCBI Taxonomy" id="882440"/>
    <lineage>
        <taxon>Bacteria</taxon>
        <taxon>Bacillati</taxon>
        <taxon>Actinomycetota</taxon>
        <taxon>Actinomycetes</taxon>
        <taxon>Streptosporangiales</taxon>
        <taxon>Thermomonosporaceae</taxon>
        <taxon>Actinomadura</taxon>
    </lineage>
</organism>
<comment type="caution">
    <text evidence="1">The sequence shown here is derived from an EMBL/GenBank/DDBJ whole genome shotgun (WGS) entry which is preliminary data.</text>
</comment>
<dbReference type="AlphaFoldDB" id="A0A5S4GAT2"/>
<dbReference type="EMBL" id="VCKZ01000361">
    <property type="protein sequence ID" value="TMR29949.1"/>
    <property type="molecule type" value="Genomic_DNA"/>
</dbReference>
<sequence length="39" mass="4067">MVAVAHGSRDPRAAATVAALLDAVRTRRPDVPAHAAFLD</sequence>
<accession>A0A5S4GAT2</accession>